<dbReference type="EMBL" id="RJKE01000001">
    <property type="protein sequence ID" value="ROO85035.1"/>
    <property type="molecule type" value="Genomic_DNA"/>
</dbReference>
<dbReference type="PANTHER" id="PTHR35526:SF3">
    <property type="entry name" value="ANTI-SIGMA-F FACTOR RSBW"/>
    <property type="match status" value="1"/>
</dbReference>
<dbReference type="GO" id="GO:0004674">
    <property type="term" value="F:protein serine/threonine kinase activity"/>
    <property type="evidence" value="ECO:0007669"/>
    <property type="project" value="UniProtKB-KW"/>
</dbReference>
<gene>
    <name evidence="3" type="ORF">EDD29_2570</name>
</gene>
<evidence type="ECO:0000259" key="2">
    <source>
        <dbReference type="Pfam" id="PF13581"/>
    </source>
</evidence>
<dbReference type="SUPFAM" id="SSF55874">
    <property type="entry name" value="ATPase domain of HSP90 chaperone/DNA topoisomerase II/histidine kinase"/>
    <property type="match status" value="1"/>
</dbReference>
<name>A0A3N1CUX4_9ACTN</name>
<dbReference type="InterPro" id="IPR050267">
    <property type="entry name" value="Anti-sigma-factor_SerPK"/>
</dbReference>
<dbReference type="AlphaFoldDB" id="A0A3N1CUX4"/>
<accession>A0A3N1CUX4</accession>
<sequence length="145" mass="15684">MTVTTDDLSLTMLAARPSAGLARTLIAQRLTRWGCPHLADDALLIATELLTNAFEATPGARIRLRVAHDRTGVLIAVWDSSPHLPTPRRPTPLTLESLDASPNTYDHGGGWGLPLIAALSTAHGHHPDRTTGGKWTWATLTHHRP</sequence>
<organism evidence="3 4">
    <name type="scientific">Actinocorallia herbida</name>
    <dbReference type="NCBI Taxonomy" id="58109"/>
    <lineage>
        <taxon>Bacteria</taxon>
        <taxon>Bacillati</taxon>
        <taxon>Actinomycetota</taxon>
        <taxon>Actinomycetes</taxon>
        <taxon>Streptosporangiales</taxon>
        <taxon>Thermomonosporaceae</taxon>
        <taxon>Actinocorallia</taxon>
    </lineage>
</organism>
<keyword evidence="3" id="KW-0418">Kinase</keyword>
<dbReference type="InterPro" id="IPR036890">
    <property type="entry name" value="HATPase_C_sf"/>
</dbReference>
<dbReference type="Pfam" id="PF13581">
    <property type="entry name" value="HATPase_c_2"/>
    <property type="match status" value="1"/>
</dbReference>
<protein>
    <submittedName>
        <fullName evidence="3">Histidine kinase-like protein</fullName>
    </submittedName>
</protein>
<dbReference type="Proteomes" id="UP000272400">
    <property type="component" value="Unassembled WGS sequence"/>
</dbReference>
<proteinExistence type="predicted"/>
<dbReference type="Gene3D" id="3.30.565.10">
    <property type="entry name" value="Histidine kinase-like ATPase, C-terminal domain"/>
    <property type="match status" value="1"/>
</dbReference>
<comment type="caution">
    <text evidence="3">The sequence shown here is derived from an EMBL/GenBank/DDBJ whole genome shotgun (WGS) entry which is preliminary data.</text>
</comment>
<dbReference type="RefSeq" id="WP_123664585.1">
    <property type="nucleotide sequence ID" value="NZ_RJKE01000001.1"/>
</dbReference>
<reference evidence="3 4" key="1">
    <citation type="submission" date="2018-11" db="EMBL/GenBank/DDBJ databases">
        <title>Sequencing the genomes of 1000 actinobacteria strains.</title>
        <authorList>
            <person name="Klenk H.-P."/>
        </authorList>
    </citation>
    <scope>NUCLEOTIDE SEQUENCE [LARGE SCALE GENOMIC DNA]</scope>
    <source>
        <strain evidence="3 4">DSM 44254</strain>
    </source>
</reference>
<keyword evidence="4" id="KW-1185">Reference proteome</keyword>
<dbReference type="CDD" id="cd16936">
    <property type="entry name" value="HATPase_RsbW-like"/>
    <property type="match status" value="1"/>
</dbReference>
<keyword evidence="1" id="KW-0723">Serine/threonine-protein kinase</keyword>
<dbReference type="OrthoDB" id="3478068at2"/>
<dbReference type="InterPro" id="IPR003594">
    <property type="entry name" value="HATPase_dom"/>
</dbReference>
<evidence type="ECO:0000256" key="1">
    <source>
        <dbReference type="ARBA" id="ARBA00022527"/>
    </source>
</evidence>
<evidence type="ECO:0000313" key="3">
    <source>
        <dbReference type="EMBL" id="ROO85035.1"/>
    </source>
</evidence>
<feature type="domain" description="Histidine kinase/HSP90-like ATPase" evidence="2">
    <location>
        <begin position="21"/>
        <end position="138"/>
    </location>
</feature>
<dbReference type="PANTHER" id="PTHR35526">
    <property type="entry name" value="ANTI-SIGMA-F FACTOR RSBW-RELATED"/>
    <property type="match status" value="1"/>
</dbReference>
<evidence type="ECO:0000313" key="4">
    <source>
        <dbReference type="Proteomes" id="UP000272400"/>
    </source>
</evidence>
<keyword evidence="3" id="KW-0808">Transferase</keyword>